<dbReference type="InterPro" id="IPR019734">
    <property type="entry name" value="TPR_rpt"/>
</dbReference>
<keyword evidence="2" id="KW-0723">Serine/threonine-protein kinase</keyword>
<evidence type="ECO:0000256" key="8">
    <source>
        <dbReference type="PROSITE-ProRule" id="PRU10141"/>
    </source>
</evidence>
<evidence type="ECO:0000256" key="7">
    <source>
        <dbReference type="PROSITE-ProRule" id="PRU00339"/>
    </source>
</evidence>
<dbReference type="CDD" id="cd14014">
    <property type="entry name" value="STKc_PknB_like"/>
    <property type="match status" value="1"/>
</dbReference>
<dbReference type="InterPro" id="IPR011009">
    <property type="entry name" value="Kinase-like_dom_sf"/>
</dbReference>
<keyword evidence="5 10" id="KW-0418">Kinase</keyword>
<evidence type="ECO:0000313" key="11">
    <source>
        <dbReference type="Proteomes" id="UP000500938"/>
    </source>
</evidence>
<dbReference type="InterPro" id="IPR000719">
    <property type="entry name" value="Prot_kinase_dom"/>
</dbReference>
<dbReference type="PROSITE" id="PS00107">
    <property type="entry name" value="PROTEIN_KINASE_ATP"/>
    <property type="match status" value="1"/>
</dbReference>
<dbReference type="PANTHER" id="PTHR43289:SF6">
    <property type="entry name" value="SERINE_THREONINE-PROTEIN KINASE NEKL-3"/>
    <property type="match status" value="1"/>
</dbReference>
<reference evidence="10 11" key="1">
    <citation type="submission" date="2020-05" db="EMBL/GenBank/DDBJ databases">
        <title>Complete genome sequence of Gemmatimonas greenlandica TET16.</title>
        <authorList>
            <person name="Zeng Y."/>
        </authorList>
    </citation>
    <scope>NUCLEOTIDE SEQUENCE [LARGE SCALE GENOMIC DNA]</scope>
    <source>
        <strain evidence="10 11">TET16</strain>
    </source>
</reference>
<dbReference type="InterPro" id="IPR017441">
    <property type="entry name" value="Protein_kinase_ATP_BS"/>
</dbReference>
<dbReference type="GO" id="GO:0005524">
    <property type="term" value="F:ATP binding"/>
    <property type="evidence" value="ECO:0007669"/>
    <property type="project" value="UniProtKB-UniRule"/>
</dbReference>
<dbReference type="SUPFAM" id="SSF56112">
    <property type="entry name" value="Protein kinase-like (PK-like)"/>
    <property type="match status" value="1"/>
</dbReference>
<dbReference type="SMART" id="SM00220">
    <property type="entry name" value="S_TKc"/>
    <property type="match status" value="1"/>
</dbReference>
<dbReference type="SUPFAM" id="SSF48452">
    <property type="entry name" value="TPR-like"/>
    <property type="match status" value="1"/>
</dbReference>
<keyword evidence="6 8" id="KW-0067">ATP-binding</keyword>
<dbReference type="PROSITE" id="PS50005">
    <property type="entry name" value="TPR"/>
    <property type="match status" value="1"/>
</dbReference>
<feature type="repeat" description="TPR" evidence="7">
    <location>
        <begin position="924"/>
        <end position="957"/>
    </location>
</feature>
<name>A0A6M4J0B6_9BACT</name>
<dbReference type="Proteomes" id="UP000500938">
    <property type="component" value="Chromosome"/>
</dbReference>
<organism evidence="10 11">
    <name type="scientific">Gemmatimonas groenlandica</name>
    <dbReference type="NCBI Taxonomy" id="2732249"/>
    <lineage>
        <taxon>Bacteria</taxon>
        <taxon>Pseudomonadati</taxon>
        <taxon>Gemmatimonadota</taxon>
        <taxon>Gemmatimonadia</taxon>
        <taxon>Gemmatimonadales</taxon>
        <taxon>Gemmatimonadaceae</taxon>
        <taxon>Gemmatimonas</taxon>
    </lineage>
</organism>
<dbReference type="Gene3D" id="3.30.200.20">
    <property type="entry name" value="Phosphorylase Kinase, domain 1"/>
    <property type="match status" value="1"/>
</dbReference>
<dbReference type="Pfam" id="PF00069">
    <property type="entry name" value="Pkinase"/>
    <property type="match status" value="1"/>
</dbReference>
<keyword evidence="11" id="KW-1185">Reference proteome</keyword>
<keyword evidence="3" id="KW-0808">Transferase</keyword>
<gene>
    <name evidence="10" type="ORF">HKW67_21460</name>
</gene>
<dbReference type="KEGG" id="ggr:HKW67_21460"/>
<dbReference type="PROSITE" id="PS50011">
    <property type="entry name" value="PROTEIN_KINASE_DOM"/>
    <property type="match status" value="1"/>
</dbReference>
<feature type="binding site" evidence="8">
    <location>
        <position position="56"/>
    </location>
    <ligand>
        <name>ATP</name>
        <dbReference type="ChEBI" id="CHEBI:30616"/>
    </ligand>
</feature>
<protein>
    <recommendedName>
        <fullName evidence="1">non-specific serine/threonine protein kinase</fullName>
        <ecNumber evidence="1">2.7.11.1</ecNumber>
    </recommendedName>
</protein>
<evidence type="ECO:0000256" key="1">
    <source>
        <dbReference type="ARBA" id="ARBA00012513"/>
    </source>
</evidence>
<dbReference type="EMBL" id="CP053085">
    <property type="protein sequence ID" value="QJR37911.1"/>
    <property type="molecule type" value="Genomic_DNA"/>
</dbReference>
<dbReference type="PANTHER" id="PTHR43289">
    <property type="entry name" value="MITOGEN-ACTIVATED PROTEIN KINASE KINASE KINASE 20-RELATED"/>
    <property type="match status" value="1"/>
</dbReference>
<evidence type="ECO:0000313" key="10">
    <source>
        <dbReference type="EMBL" id="QJR37911.1"/>
    </source>
</evidence>
<dbReference type="InterPro" id="IPR011990">
    <property type="entry name" value="TPR-like_helical_dom_sf"/>
</dbReference>
<feature type="domain" description="Protein kinase" evidence="9">
    <location>
        <begin position="27"/>
        <end position="293"/>
    </location>
</feature>
<dbReference type="FunFam" id="1.10.510.10:FF:000021">
    <property type="entry name" value="Serine/threonine protein kinase"/>
    <property type="match status" value="1"/>
</dbReference>
<dbReference type="AlphaFoldDB" id="A0A6M4J0B6"/>
<dbReference type="Gene3D" id="1.10.510.10">
    <property type="entry name" value="Transferase(Phosphotransferase) domain 1"/>
    <property type="match status" value="1"/>
</dbReference>
<dbReference type="EC" id="2.7.11.1" evidence="1"/>
<dbReference type="Gene3D" id="1.25.40.10">
    <property type="entry name" value="Tetratricopeptide repeat domain"/>
    <property type="match status" value="2"/>
</dbReference>
<evidence type="ECO:0000256" key="6">
    <source>
        <dbReference type="ARBA" id="ARBA00022840"/>
    </source>
</evidence>
<keyword evidence="7" id="KW-0802">TPR repeat</keyword>
<evidence type="ECO:0000256" key="5">
    <source>
        <dbReference type="ARBA" id="ARBA00022777"/>
    </source>
</evidence>
<dbReference type="InterPro" id="IPR008271">
    <property type="entry name" value="Ser/Thr_kinase_AS"/>
</dbReference>
<dbReference type="RefSeq" id="WP_171227347.1">
    <property type="nucleotide sequence ID" value="NZ_CP053085.1"/>
</dbReference>
<dbReference type="PROSITE" id="PS00108">
    <property type="entry name" value="PROTEIN_KINASE_ST"/>
    <property type="match status" value="1"/>
</dbReference>
<keyword evidence="4 8" id="KW-0547">Nucleotide-binding</keyword>
<evidence type="ECO:0000259" key="9">
    <source>
        <dbReference type="PROSITE" id="PS50011"/>
    </source>
</evidence>
<evidence type="ECO:0000256" key="3">
    <source>
        <dbReference type="ARBA" id="ARBA00022679"/>
    </source>
</evidence>
<evidence type="ECO:0000256" key="4">
    <source>
        <dbReference type="ARBA" id="ARBA00022741"/>
    </source>
</evidence>
<proteinExistence type="predicted"/>
<evidence type="ECO:0000256" key="2">
    <source>
        <dbReference type="ARBA" id="ARBA00022527"/>
    </source>
</evidence>
<accession>A0A6M4J0B6</accession>
<dbReference type="GO" id="GO:0004674">
    <property type="term" value="F:protein serine/threonine kinase activity"/>
    <property type="evidence" value="ECO:0007669"/>
    <property type="project" value="UniProtKB-KW"/>
</dbReference>
<sequence>MSRSNELGEHTGPSFNTALQSAVGTSYRLIRDLGGGGMSRVFLAEEVALGRKVVIKVLPPDMAAAVSAERFRREIRLAAQLQHPTIVPVLTADASNELLWYSMPFVEGDTLRVRLARDGALPVADAVRIWRDVLEALEAAHAHSVVHRDVKPENILLNGRRALVMDFGVAKAVTASTRESERGATMTSAGLAIGTPAYMAPEQAAAEDSVDGRADLYAAGLVCYEMLAGRGPFDATSSSAMIAAHIATPAPELRTWRPDVPAELACLVMHCLAKAPADRPATATALLRALDGLELTQSGNVMPPAVGDTKRSSLRAMLMAGSALLVFATGVVALMNRRGPTTPSISTSKELANSERLAVYFVPVVHDPADSVVAGNLSAAQLTELATDARLWTFGDERIASLARDIGFRESPPLRDSVIALARDLGAHLYLLRSVARVGDGYVLSTEARTTQGDSTIARFEQSAAGATELSTATAAVAQRTKAFITAAIGRVEAPQPTGRVLGTNAEAARLWLEATDDFRTRRYFEAINRLRTAVRTDSQFAFGWGWRGAMAFNIDQNAELDVYLDESLRSFDEASRLQSRIPSAEGRASAVGVGAMHAGDYATATKALTQALSLASPIRVHVVRNSLARAYELQGELALSDRLFRENLADELRARSVSGYSVIAPLEQGQLALARSNLARIESVLGKSHPVSTRVRMALYIGIRRPDSVLLVSEQMLASAANDNDRLTAARYRRSAFAISGKLDSTFGVEQMRRTITRATGAPAGVVGSAADEAILRVELLGDTVTARALLDDALAEARWENLPVLNRNYPSLIAARLSLGQVAEAKRLATDWNTAIPDRYRKRFGPQVATARGEIAIAERRGADAIREFTAGADPYCRACTTGDLARAYDLAGRADSAVMYYERYVMSTSQRASRHHMRHLARAYRRLGELYEARGDSKRAVQRYGDFVELWKHADRALQPVVQNARDRIAKLSEKRG</sequence>